<feature type="region of interest" description="Disordered" evidence="1">
    <location>
        <begin position="74"/>
        <end position="130"/>
    </location>
</feature>
<feature type="compositionally biased region" description="Polar residues" evidence="1">
    <location>
        <begin position="82"/>
        <end position="96"/>
    </location>
</feature>
<name>A0A6V7PH80_ANACO</name>
<proteinExistence type="predicted"/>
<dbReference type="AlphaFoldDB" id="A0A6V7PH80"/>
<organism evidence="2">
    <name type="scientific">Ananas comosus var. bracteatus</name>
    <name type="common">red pineapple</name>
    <dbReference type="NCBI Taxonomy" id="296719"/>
    <lineage>
        <taxon>Eukaryota</taxon>
        <taxon>Viridiplantae</taxon>
        <taxon>Streptophyta</taxon>
        <taxon>Embryophyta</taxon>
        <taxon>Tracheophyta</taxon>
        <taxon>Spermatophyta</taxon>
        <taxon>Magnoliopsida</taxon>
        <taxon>Liliopsida</taxon>
        <taxon>Poales</taxon>
        <taxon>Bromeliaceae</taxon>
        <taxon>Bromelioideae</taxon>
        <taxon>Ananas</taxon>
    </lineage>
</organism>
<protein>
    <submittedName>
        <fullName evidence="2">Uncharacterized protein</fullName>
    </submittedName>
</protein>
<sequence length="130" mass="14638">MELEQQRFQQDFLISLKEMVAVRAKNVGFSDLAEKFDVRMLRALWIILLENFKGRLKSASTDPKLVEMLASLGGSSLAPPDQESSSCSELSINDISMPSFITPRRKRMQDGLRGESVQGSCKKQKTEKNI</sequence>
<dbReference type="PANTHER" id="PTHR48237">
    <property type="entry name" value="GAMMA-TUBULIN COMPLEX COMPONENT"/>
    <property type="match status" value="1"/>
</dbReference>
<reference evidence="2" key="1">
    <citation type="submission" date="2020-07" db="EMBL/GenBank/DDBJ databases">
        <authorList>
            <person name="Lin J."/>
        </authorList>
    </citation>
    <scope>NUCLEOTIDE SEQUENCE</scope>
</reference>
<accession>A0A6V7PH80</accession>
<evidence type="ECO:0000313" key="2">
    <source>
        <dbReference type="EMBL" id="CAD1830211.1"/>
    </source>
</evidence>
<evidence type="ECO:0000256" key="1">
    <source>
        <dbReference type="SAM" id="MobiDB-lite"/>
    </source>
</evidence>
<dbReference type="EMBL" id="LR862148">
    <property type="protein sequence ID" value="CAD1830211.1"/>
    <property type="molecule type" value="Genomic_DNA"/>
</dbReference>
<gene>
    <name evidence="2" type="ORF">CB5_LOCUS13422</name>
</gene>
<dbReference type="PANTHER" id="PTHR48237:SF1">
    <property type="entry name" value="SPC97_SPC98 FAMILY OF SPINDLE POLE BODY (SBP) COMPONENT"/>
    <property type="match status" value="1"/>
</dbReference>